<sequence length="121" mass="13022">MLDLKSSGTTAAELPRTTAFTNLSMLFADASSSYKGGWSHATSPAPGQGESHLSLFTKRWDLDRGIEVCVRETSATARSPAATLIAADPTTRTDPGTPSPADRDPHPRTYPLPNQRRNQIV</sequence>
<accession>A0A195DKL7</accession>
<keyword evidence="3" id="KW-1185">Reference proteome</keyword>
<dbReference type="EMBL" id="KQ980765">
    <property type="protein sequence ID" value="KYN13423.1"/>
    <property type="molecule type" value="Genomic_DNA"/>
</dbReference>
<dbReference type="AlphaFoldDB" id="A0A195DKL7"/>
<evidence type="ECO:0000313" key="3">
    <source>
        <dbReference type="Proteomes" id="UP000078492"/>
    </source>
</evidence>
<gene>
    <name evidence="2" type="ORF">ALC57_14436</name>
</gene>
<dbReference type="Proteomes" id="UP000078492">
    <property type="component" value="Unassembled WGS sequence"/>
</dbReference>
<proteinExistence type="predicted"/>
<name>A0A195DKL7_9HYME</name>
<dbReference type="STRING" id="471704.A0A195DKL7"/>
<organism evidence="2 3">
    <name type="scientific">Trachymyrmex cornetzi</name>
    <dbReference type="NCBI Taxonomy" id="471704"/>
    <lineage>
        <taxon>Eukaryota</taxon>
        <taxon>Metazoa</taxon>
        <taxon>Ecdysozoa</taxon>
        <taxon>Arthropoda</taxon>
        <taxon>Hexapoda</taxon>
        <taxon>Insecta</taxon>
        <taxon>Pterygota</taxon>
        <taxon>Neoptera</taxon>
        <taxon>Endopterygota</taxon>
        <taxon>Hymenoptera</taxon>
        <taxon>Apocrita</taxon>
        <taxon>Aculeata</taxon>
        <taxon>Formicoidea</taxon>
        <taxon>Formicidae</taxon>
        <taxon>Myrmicinae</taxon>
        <taxon>Trachymyrmex</taxon>
    </lineage>
</organism>
<evidence type="ECO:0000313" key="2">
    <source>
        <dbReference type="EMBL" id="KYN13423.1"/>
    </source>
</evidence>
<feature type="region of interest" description="Disordered" evidence="1">
    <location>
        <begin position="80"/>
        <end position="121"/>
    </location>
</feature>
<reference evidence="2 3" key="1">
    <citation type="submission" date="2015-09" db="EMBL/GenBank/DDBJ databases">
        <title>Trachymyrmex cornetzi WGS genome.</title>
        <authorList>
            <person name="Nygaard S."/>
            <person name="Hu H."/>
            <person name="Boomsma J."/>
            <person name="Zhang G."/>
        </authorList>
    </citation>
    <scope>NUCLEOTIDE SEQUENCE [LARGE SCALE GENOMIC DNA]</scope>
    <source>
        <strain evidence="2">Tcor2-1</strain>
        <tissue evidence="2">Whole body</tissue>
    </source>
</reference>
<evidence type="ECO:0000256" key="1">
    <source>
        <dbReference type="SAM" id="MobiDB-lite"/>
    </source>
</evidence>
<protein>
    <submittedName>
        <fullName evidence="2">Uncharacterized protein</fullName>
    </submittedName>
</protein>